<dbReference type="PANTHER" id="PTHR37332:SF1">
    <property type="entry name" value="ELMO DOMAIN-CONTAINING PROTEIN"/>
    <property type="match status" value="1"/>
</dbReference>
<proteinExistence type="predicted"/>
<feature type="region of interest" description="Disordered" evidence="1">
    <location>
        <begin position="199"/>
        <end position="225"/>
    </location>
</feature>
<feature type="region of interest" description="Disordered" evidence="1">
    <location>
        <begin position="101"/>
        <end position="146"/>
    </location>
</feature>
<feature type="compositionally biased region" description="Low complexity" evidence="1">
    <location>
        <begin position="101"/>
        <end position="115"/>
    </location>
</feature>
<dbReference type="AlphaFoldDB" id="A0A0J9XLA6"/>
<dbReference type="EMBL" id="CCBN010000027">
    <property type="protein sequence ID" value="CDO57932.1"/>
    <property type="molecule type" value="Genomic_DNA"/>
</dbReference>
<comment type="caution">
    <text evidence="2">The sequence shown here is derived from an EMBL/GenBank/DDBJ whole genome shotgun (WGS) entry which is preliminary data.</text>
</comment>
<evidence type="ECO:0000256" key="1">
    <source>
        <dbReference type="SAM" id="MobiDB-lite"/>
    </source>
</evidence>
<evidence type="ECO:0000313" key="3">
    <source>
        <dbReference type="Proteomes" id="UP000242525"/>
    </source>
</evidence>
<reference evidence="2" key="1">
    <citation type="submission" date="2014-03" db="EMBL/GenBank/DDBJ databases">
        <authorList>
            <person name="Casaregola S."/>
        </authorList>
    </citation>
    <scope>NUCLEOTIDE SEQUENCE [LARGE SCALE GENOMIC DNA]</scope>
    <source>
        <strain evidence="2">CLIB 918</strain>
    </source>
</reference>
<accession>A0A0J9XLA6</accession>
<name>A0A0J9XLA6_GEOCN</name>
<feature type="compositionally biased region" description="Low complexity" evidence="1">
    <location>
        <begin position="136"/>
        <end position="145"/>
    </location>
</feature>
<dbReference type="OrthoDB" id="4076267at2759"/>
<dbReference type="PANTHER" id="PTHR37332">
    <property type="entry name" value="EXPRESSED PROTEIN"/>
    <property type="match status" value="1"/>
</dbReference>
<evidence type="ECO:0000313" key="2">
    <source>
        <dbReference type="EMBL" id="CDO57932.1"/>
    </source>
</evidence>
<gene>
    <name evidence="2" type="ORF">BN980_GECA27s00868g</name>
</gene>
<protein>
    <submittedName>
        <fullName evidence="2">Uncharacterized protein</fullName>
    </submittedName>
</protein>
<keyword evidence="3" id="KW-1185">Reference proteome</keyword>
<dbReference type="Proteomes" id="UP000242525">
    <property type="component" value="Unassembled WGS sequence"/>
</dbReference>
<organism evidence="2 3">
    <name type="scientific">Geotrichum candidum</name>
    <name type="common">Oospora lactis</name>
    <name type="synonym">Dipodascus geotrichum</name>
    <dbReference type="NCBI Taxonomy" id="1173061"/>
    <lineage>
        <taxon>Eukaryota</taxon>
        <taxon>Fungi</taxon>
        <taxon>Dikarya</taxon>
        <taxon>Ascomycota</taxon>
        <taxon>Saccharomycotina</taxon>
        <taxon>Dipodascomycetes</taxon>
        <taxon>Dipodascales</taxon>
        <taxon>Dipodascaceae</taxon>
        <taxon>Geotrichum</taxon>
    </lineage>
</organism>
<sequence length="320" mass="34298">MHTIQSVVDKRIVSLEYLRNIGQIFWLNTVHLTKPEISAMMATSPFADLAVSWFCLGGSLPALLLLTEENNATLNDYLADLLKLVKEFSAFAQQNQGTQQQFAAPMTATQQQQQQDSTSRSAGAGPDASIVSRANGTSSGTSSSSTHKKLSRFFKSRSSKENSISGNINWISSSSSSDGADSAAISIISSNNGLMISSTNNSSSGSNDVAAAVNSSSSGSRSRKSSSAGEFSLLTVMHLPFVPDVHETFVSLCDIWIAAYRHVLTFSSGGTAADLEALLSLDEWLKTELISPVIQKVDMLSKTLVYEESNKLDGLLIHSK</sequence>
<dbReference type="STRING" id="1173061.A0A0J9XLA6"/>